<name>A0ABS3FYZ1_9CYAN</name>
<accession>A0ABS3FYZ1</accession>
<protein>
    <recommendedName>
        <fullName evidence="3">CopG family transcriptional regulator</fullName>
    </recommendedName>
</protein>
<evidence type="ECO:0000313" key="2">
    <source>
        <dbReference type="Proteomes" id="UP000664844"/>
    </source>
</evidence>
<gene>
    <name evidence="1" type="ORF">J0895_25380</name>
</gene>
<organism evidence="1 2">
    <name type="scientific">Phormidium pseudopriestleyi FRX01</name>
    <dbReference type="NCBI Taxonomy" id="1759528"/>
    <lineage>
        <taxon>Bacteria</taxon>
        <taxon>Bacillati</taxon>
        <taxon>Cyanobacteriota</taxon>
        <taxon>Cyanophyceae</taxon>
        <taxon>Oscillatoriophycideae</taxon>
        <taxon>Oscillatoriales</taxon>
        <taxon>Oscillatoriaceae</taxon>
        <taxon>Phormidium</taxon>
    </lineage>
</organism>
<dbReference type="Proteomes" id="UP000664844">
    <property type="component" value="Unassembled WGS sequence"/>
</dbReference>
<evidence type="ECO:0008006" key="3">
    <source>
        <dbReference type="Google" id="ProtNLM"/>
    </source>
</evidence>
<comment type="caution">
    <text evidence="1">The sequence shown here is derived from an EMBL/GenBank/DDBJ whole genome shotgun (WGS) entry which is preliminary data.</text>
</comment>
<evidence type="ECO:0000313" key="1">
    <source>
        <dbReference type="EMBL" id="MBO0352353.1"/>
    </source>
</evidence>
<sequence length="70" mass="8496">MNQINFRVTDEELAHLKKYCKIKERQQSEVIRELQQKIVNRWGIEPHRLTAYPSRHQPEYRYGARLRASS</sequence>
<dbReference type="EMBL" id="JAFLQW010000676">
    <property type="protein sequence ID" value="MBO0352353.1"/>
    <property type="molecule type" value="Genomic_DNA"/>
</dbReference>
<proteinExistence type="predicted"/>
<reference evidence="1 2" key="1">
    <citation type="submission" date="2021-03" db="EMBL/GenBank/DDBJ databases">
        <title>Metabolic Capacity of the Antarctic Cyanobacterium Phormidium pseudopriestleyi that Sustains Oxygenic Photosynthesis in the Presence of Hydrogen Sulfide.</title>
        <authorList>
            <person name="Lumian J.E."/>
            <person name="Jungblut A.D."/>
            <person name="Dillon M.L."/>
            <person name="Hawes I."/>
            <person name="Doran P.T."/>
            <person name="Mackey T.J."/>
            <person name="Dick G.J."/>
            <person name="Grettenberger C.L."/>
            <person name="Sumner D.Y."/>
        </authorList>
    </citation>
    <scope>NUCLEOTIDE SEQUENCE [LARGE SCALE GENOMIC DNA]</scope>
    <source>
        <strain evidence="1 2">FRX01</strain>
    </source>
</reference>
<keyword evidence="2" id="KW-1185">Reference proteome</keyword>